<feature type="domain" description="Protein kinase" evidence="3">
    <location>
        <begin position="1"/>
        <end position="123"/>
    </location>
</feature>
<dbReference type="Proteomes" id="UP001187192">
    <property type="component" value="Unassembled WGS sequence"/>
</dbReference>
<sequence>MTTMVRGTFGYLDPEYFHTKKFTEKSDVYSFGVVLAELLTGLKPIFPSSSDSNSTEQDHISLAAHFVHSIEKQSFLKMVDARIAEVARKGEIMAVANVARRCLNLDGKKRPTMKAVAMELEWLRVNRSESTSRLSKLAAKSMNAVMTPKLCSPFIF</sequence>
<accession>A0AA87ZJ08</accession>
<dbReference type="PANTHER" id="PTHR27005">
    <property type="entry name" value="WALL-ASSOCIATED RECEPTOR KINASE-LIKE 21"/>
    <property type="match status" value="1"/>
</dbReference>
<evidence type="ECO:0000313" key="4">
    <source>
        <dbReference type="EMBL" id="GMN27403.1"/>
    </source>
</evidence>
<evidence type="ECO:0000256" key="1">
    <source>
        <dbReference type="ARBA" id="ARBA00022741"/>
    </source>
</evidence>
<proteinExistence type="predicted"/>
<dbReference type="GO" id="GO:0007166">
    <property type="term" value="P:cell surface receptor signaling pathway"/>
    <property type="evidence" value="ECO:0007669"/>
    <property type="project" value="InterPro"/>
</dbReference>
<dbReference type="Gramene" id="FCD_00016764-RA">
    <property type="protein sequence ID" value="FCD_00016764-RA:cds"/>
    <property type="gene ID" value="FCD_00016764"/>
</dbReference>
<dbReference type="GO" id="GO:0004674">
    <property type="term" value="F:protein serine/threonine kinase activity"/>
    <property type="evidence" value="ECO:0007669"/>
    <property type="project" value="TreeGrafter"/>
</dbReference>
<dbReference type="Gene3D" id="1.10.510.10">
    <property type="entry name" value="Transferase(Phosphotransferase) domain 1"/>
    <property type="match status" value="1"/>
</dbReference>
<gene>
    <name evidence="4" type="ORF">TIFTF001_001635</name>
</gene>
<dbReference type="AlphaFoldDB" id="A0AA87ZJ08"/>
<evidence type="ECO:0000313" key="5">
    <source>
        <dbReference type="Proteomes" id="UP001187192"/>
    </source>
</evidence>
<protein>
    <recommendedName>
        <fullName evidence="3">Protein kinase domain-containing protein</fullName>
    </recommendedName>
</protein>
<dbReference type="InterPro" id="IPR045274">
    <property type="entry name" value="WAK-like"/>
</dbReference>
<keyword evidence="2" id="KW-0067">ATP-binding</keyword>
<name>A0AA87ZJ08_FICCA</name>
<keyword evidence="1" id="KW-0547">Nucleotide-binding</keyword>
<reference evidence="4" key="1">
    <citation type="submission" date="2023-07" db="EMBL/GenBank/DDBJ databases">
        <title>draft genome sequence of fig (Ficus carica).</title>
        <authorList>
            <person name="Takahashi T."/>
            <person name="Nishimura K."/>
        </authorList>
    </citation>
    <scope>NUCLEOTIDE SEQUENCE</scope>
</reference>
<comment type="caution">
    <text evidence="4">The sequence shown here is derived from an EMBL/GenBank/DDBJ whole genome shotgun (WGS) entry which is preliminary data.</text>
</comment>
<organism evidence="4 5">
    <name type="scientific">Ficus carica</name>
    <name type="common">Common fig</name>
    <dbReference type="NCBI Taxonomy" id="3494"/>
    <lineage>
        <taxon>Eukaryota</taxon>
        <taxon>Viridiplantae</taxon>
        <taxon>Streptophyta</taxon>
        <taxon>Embryophyta</taxon>
        <taxon>Tracheophyta</taxon>
        <taxon>Spermatophyta</taxon>
        <taxon>Magnoliopsida</taxon>
        <taxon>eudicotyledons</taxon>
        <taxon>Gunneridae</taxon>
        <taxon>Pentapetalae</taxon>
        <taxon>rosids</taxon>
        <taxon>fabids</taxon>
        <taxon>Rosales</taxon>
        <taxon>Moraceae</taxon>
        <taxon>Ficeae</taxon>
        <taxon>Ficus</taxon>
    </lineage>
</organism>
<dbReference type="Pfam" id="PF00069">
    <property type="entry name" value="Pkinase"/>
    <property type="match status" value="1"/>
</dbReference>
<dbReference type="GO" id="GO:0005886">
    <property type="term" value="C:plasma membrane"/>
    <property type="evidence" value="ECO:0007669"/>
    <property type="project" value="TreeGrafter"/>
</dbReference>
<dbReference type="InterPro" id="IPR011009">
    <property type="entry name" value="Kinase-like_dom_sf"/>
</dbReference>
<dbReference type="EMBL" id="BTGU01000002">
    <property type="protein sequence ID" value="GMN27403.1"/>
    <property type="molecule type" value="Genomic_DNA"/>
</dbReference>
<dbReference type="SUPFAM" id="SSF56112">
    <property type="entry name" value="Protein kinase-like (PK-like)"/>
    <property type="match status" value="1"/>
</dbReference>
<dbReference type="PROSITE" id="PS50011">
    <property type="entry name" value="PROTEIN_KINASE_DOM"/>
    <property type="match status" value="1"/>
</dbReference>
<evidence type="ECO:0000256" key="2">
    <source>
        <dbReference type="ARBA" id="ARBA00022840"/>
    </source>
</evidence>
<keyword evidence="5" id="KW-1185">Reference proteome</keyword>
<evidence type="ECO:0000259" key="3">
    <source>
        <dbReference type="PROSITE" id="PS50011"/>
    </source>
</evidence>
<dbReference type="PANTHER" id="PTHR27005:SF515">
    <property type="entry name" value="WALL-ASSOCIATED RECEPTOR KINASE-LIKE 10-RELATED"/>
    <property type="match status" value="1"/>
</dbReference>
<dbReference type="GO" id="GO:0005524">
    <property type="term" value="F:ATP binding"/>
    <property type="evidence" value="ECO:0007669"/>
    <property type="project" value="UniProtKB-KW"/>
</dbReference>
<dbReference type="InterPro" id="IPR000719">
    <property type="entry name" value="Prot_kinase_dom"/>
</dbReference>